<dbReference type="KEGG" id="taer:GT409_08880"/>
<accession>A0A6P1MEQ3</accession>
<dbReference type="NCBIfam" id="TIGR04335">
    <property type="entry name" value="AmmeMemoSam_A"/>
    <property type="match status" value="1"/>
</dbReference>
<dbReference type="SUPFAM" id="SSF143447">
    <property type="entry name" value="AMMECR1-like"/>
    <property type="match status" value="1"/>
</dbReference>
<dbReference type="PROSITE" id="PS51112">
    <property type="entry name" value="AMMECR1"/>
    <property type="match status" value="1"/>
</dbReference>
<name>A0A6P1MEQ3_9BACT</name>
<dbReference type="AlphaFoldDB" id="A0A6P1MEQ3"/>
<keyword evidence="3" id="KW-1185">Reference proteome</keyword>
<reference evidence="2 3" key="1">
    <citation type="submission" date="2020-01" db="EMBL/GenBank/DDBJ databases">
        <title>Ponticoccus aerotolerans gen. nov., sp. nov., an anaerobic bacterium and proposal of Ponticoccusceae fam. nov., Ponticoccusles ord. nov. and Ponticoccuse classis nov. in the phylum Kiritimatiellaeota.</title>
        <authorList>
            <person name="Zhou L.Y."/>
            <person name="Du Z.J."/>
        </authorList>
    </citation>
    <scope>NUCLEOTIDE SEQUENCE [LARGE SCALE GENOMIC DNA]</scope>
    <source>
        <strain evidence="2 3">S-5007</strain>
    </source>
</reference>
<dbReference type="InterPro" id="IPR002733">
    <property type="entry name" value="AMMECR1_domain"/>
</dbReference>
<proteinExistence type="predicted"/>
<dbReference type="PANTHER" id="PTHR13016:SF0">
    <property type="entry name" value="AMME SYNDROME CANDIDATE GENE 1 PROTEIN"/>
    <property type="match status" value="1"/>
</dbReference>
<sequence length="195" mass="21978">MKPEHQSLLLKIARDAISSTIEHGRGEGEQAFQSLEKKFPDIGNIPELQEERATFVTLTIDGDLRGCIGMLEACRPLAEDVVENARAAAFRDPRFAPLSIEEFGQLQIHISVLSTPEELFFESEADLLAQIRQDVDGLILQDGERRGTFLPSVWADLPNKELFLMHLKMKAGLPSDYWSDTLRVFRYTAECFPAD</sequence>
<dbReference type="InterPro" id="IPR023473">
    <property type="entry name" value="AMMECR1"/>
</dbReference>
<dbReference type="Gene3D" id="3.30.1490.150">
    <property type="entry name" value="Hypothetical protein ph0010, domain 2"/>
    <property type="match status" value="1"/>
</dbReference>
<dbReference type="Pfam" id="PF01871">
    <property type="entry name" value="AMMECR1"/>
    <property type="match status" value="1"/>
</dbReference>
<dbReference type="Gene3D" id="3.30.700.20">
    <property type="entry name" value="Hypothetical protein ph0010, domain 1"/>
    <property type="match status" value="1"/>
</dbReference>
<evidence type="ECO:0000313" key="2">
    <source>
        <dbReference type="EMBL" id="QHI69565.1"/>
    </source>
</evidence>
<dbReference type="NCBIfam" id="TIGR00296">
    <property type="entry name" value="TIGR00296 family protein"/>
    <property type="match status" value="1"/>
</dbReference>
<dbReference type="InterPro" id="IPR027623">
    <property type="entry name" value="AmmeMemoSam_A"/>
</dbReference>
<protein>
    <submittedName>
        <fullName evidence="2">AmmeMemoRadiSam system protein A</fullName>
    </submittedName>
</protein>
<organism evidence="2 3">
    <name type="scientific">Tichowtungia aerotolerans</name>
    <dbReference type="NCBI Taxonomy" id="2697043"/>
    <lineage>
        <taxon>Bacteria</taxon>
        <taxon>Pseudomonadati</taxon>
        <taxon>Kiritimatiellota</taxon>
        <taxon>Tichowtungiia</taxon>
        <taxon>Tichowtungiales</taxon>
        <taxon>Tichowtungiaceae</taxon>
        <taxon>Tichowtungia</taxon>
    </lineage>
</organism>
<dbReference type="PANTHER" id="PTHR13016">
    <property type="entry name" value="AMMECR1 HOMOLOG"/>
    <property type="match status" value="1"/>
</dbReference>
<dbReference type="EMBL" id="CP047593">
    <property type="protein sequence ID" value="QHI69565.1"/>
    <property type="molecule type" value="Genomic_DNA"/>
</dbReference>
<dbReference type="Proteomes" id="UP000464954">
    <property type="component" value="Chromosome"/>
</dbReference>
<dbReference type="InterPro" id="IPR027485">
    <property type="entry name" value="AMMECR1_N"/>
</dbReference>
<evidence type="ECO:0000313" key="3">
    <source>
        <dbReference type="Proteomes" id="UP000464954"/>
    </source>
</evidence>
<evidence type="ECO:0000259" key="1">
    <source>
        <dbReference type="PROSITE" id="PS51112"/>
    </source>
</evidence>
<gene>
    <name evidence="2" type="primary">amrA</name>
    <name evidence="2" type="ORF">GT409_08880</name>
</gene>
<dbReference type="RefSeq" id="WP_160628747.1">
    <property type="nucleotide sequence ID" value="NZ_CP047593.1"/>
</dbReference>
<dbReference type="InterPro" id="IPR036071">
    <property type="entry name" value="AMMECR1_dom_sf"/>
</dbReference>
<feature type="domain" description="AMMECR1" evidence="1">
    <location>
        <begin position="4"/>
        <end position="195"/>
    </location>
</feature>